<organism evidence="1 2">
    <name type="scientific">Tribolium castaneum</name>
    <name type="common">Red flour beetle</name>
    <dbReference type="NCBI Taxonomy" id="7070"/>
    <lineage>
        <taxon>Eukaryota</taxon>
        <taxon>Metazoa</taxon>
        <taxon>Ecdysozoa</taxon>
        <taxon>Arthropoda</taxon>
        <taxon>Hexapoda</taxon>
        <taxon>Insecta</taxon>
        <taxon>Pterygota</taxon>
        <taxon>Neoptera</taxon>
        <taxon>Endopterygota</taxon>
        <taxon>Coleoptera</taxon>
        <taxon>Polyphaga</taxon>
        <taxon>Cucujiformia</taxon>
        <taxon>Tenebrionidae</taxon>
        <taxon>Tenebrionidae incertae sedis</taxon>
        <taxon>Tribolium</taxon>
    </lineage>
</organism>
<evidence type="ECO:0000313" key="2">
    <source>
        <dbReference type="Proteomes" id="UP000007266"/>
    </source>
</evidence>
<reference evidence="1 2" key="2">
    <citation type="journal article" date="2010" name="Nucleic Acids Res.">
        <title>BeetleBase in 2010: revisions to provide comprehensive genomic information for Tribolium castaneum.</title>
        <authorList>
            <person name="Kim H.S."/>
            <person name="Murphy T."/>
            <person name="Xia J."/>
            <person name="Caragea D."/>
            <person name="Park Y."/>
            <person name="Beeman R.W."/>
            <person name="Lorenzen M.D."/>
            <person name="Butcher S."/>
            <person name="Manak J.R."/>
            <person name="Brown S.J."/>
        </authorList>
    </citation>
    <scope>NUCLEOTIDE SEQUENCE [LARGE SCALE GENOMIC DNA]</scope>
    <source>
        <strain evidence="1 2">Georgia GA2</strain>
    </source>
</reference>
<proteinExistence type="predicted"/>
<keyword evidence="2" id="KW-1185">Reference proteome</keyword>
<gene>
    <name evidence="1" type="primary">GLEAN_05248</name>
    <name evidence="1" type="ORF">TcasGA2_TC005248</name>
</gene>
<dbReference type="InParanoid" id="D7ELT1"/>
<sequence length="143" mass="16593">MAPTKVNELKSLQGKRQSLFLRIQGLYNDSRNLNDETVCKNFKIRYNTLEKTRQLFSNCIDSINLLSLELDPDYTPELEAVDELYCHIVEAAKKVFTKTESSLKPVKAIAKLPKIELMEFSGEMSDWPIFYDTFRTLIHENPD</sequence>
<dbReference type="HOGENOM" id="CLU_066500_1_0_1"/>
<dbReference type="AlphaFoldDB" id="D7ELT1"/>
<dbReference type="Proteomes" id="UP000007266">
    <property type="component" value="Unassembled WGS sequence"/>
</dbReference>
<reference evidence="1 2" key="1">
    <citation type="journal article" date="2008" name="Nature">
        <title>The genome of the model beetle and pest Tribolium castaneum.</title>
        <authorList>
            <consortium name="Tribolium Genome Sequencing Consortium"/>
            <person name="Richards S."/>
            <person name="Gibbs R.A."/>
            <person name="Weinstock G.M."/>
            <person name="Brown S.J."/>
            <person name="Denell R."/>
            <person name="Beeman R.W."/>
            <person name="Gibbs R."/>
            <person name="Beeman R.W."/>
            <person name="Brown S.J."/>
            <person name="Bucher G."/>
            <person name="Friedrich M."/>
            <person name="Grimmelikhuijzen C.J."/>
            <person name="Klingler M."/>
            <person name="Lorenzen M."/>
            <person name="Richards S."/>
            <person name="Roth S."/>
            <person name="Schroder R."/>
            <person name="Tautz D."/>
            <person name="Zdobnov E.M."/>
            <person name="Muzny D."/>
            <person name="Gibbs R.A."/>
            <person name="Weinstock G.M."/>
            <person name="Attaway T."/>
            <person name="Bell S."/>
            <person name="Buhay C.J."/>
            <person name="Chandrabose M.N."/>
            <person name="Chavez D."/>
            <person name="Clerk-Blankenburg K.P."/>
            <person name="Cree A."/>
            <person name="Dao M."/>
            <person name="Davis C."/>
            <person name="Chacko J."/>
            <person name="Dinh H."/>
            <person name="Dugan-Rocha S."/>
            <person name="Fowler G."/>
            <person name="Garner T.T."/>
            <person name="Garnes J."/>
            <person name="Gnirke A."/>
            <person name="Hawes A."/>
            <person name="Hernandez J."/>
            <person name="Hines S."/>
            <person name="Holder M."/>
            <person name="Hume J."/>
            <person name="Jhangiani S.N."/>
            <person name="Joshi V."/>
            <person name="Khan Z.M."/>
            <person name="Jackson L."/>
            <person name="Kovar C."/>
            <person name="Kowis A."/>
            <person name="Lee S."/>
            <person name="Lewis L.R."/>
            <person name="Margolis J."/>
            <person name="Morgan M."/>
            <person name="Nazareth L.V."/>
            <person name="Nguyen N."/>
            <person name="Okwuonu G."/>
            <person name="Parker D."/>
            <person name="Richards S."/>
            <person name="Ruiz S.J."/>
            <person name="Santibanez J."/>
            <person name="Savard J."/>
            <person name="Scherer S.E."/>
            <person name="Schneider B."/>
            <person name="Sodergren E."/>
            <person name="Tautz D."/>
            <person name="Vattahil S."/>
            <person name="Villasana D."/>
            <person name="White C.S."/>
            <person name="Wright R."/>
            <person name="Park Y."/>
            <person name="Beeman R.W."/>
            <person name="Lord J."/>
            <person name="Oppert B."/>
            <person name="Lorenzen M."/>
            <person name="Brown S."/>
            <person name="Wang L."/>
            <person name="Savard J."/>
            <person name="Tautz D."/>
            <person name="Richards S."/>
            <person name="Weinstock G."/>
            <person name="Gibbs R.A."/>
            <person name="Liu Y."/>
            <person name="Worley K."/>
            <person name="Weinstock G."/>
            <person name="Elsik C.G."/>
            <person name="Reese J.T."/>
            <person name="Elhaik E."/>
            <person name="Landan G."/>
            <person name="Graur D."/>
            <person name="Arensburger P."/>
            <person name="Atkinson P."/>
            <person name="Beeman R.W."/>
            <person name="Beidler J."/>
            <person name="Brown S.J."/>
            <person name="Demuth J.P."/>
            <person name="Drury D.W."/>
            <person name="Du Y.Z."/>
            <person name="Fujiwara H."/>
            <person name="Lorenzen M."/>
            <person name="Maselli V."/>
            <person name="Osanai M."/>
            <person name="Park Y."/>
            <person name="Robertson H.M."/>
            <person name="Tu Z."/>
            <person name="Wang J.J."/>
            <person name="Wang S."/>
            <person name="Richards S."/>
            <person name="Song H."/>
            <person name="Zhang L."/>
            <person name="Sodergren E."/>
            <person name="Werner D."/>
            <person name="Stanke M."/>
            <person name="Morgenstern B."/>
            <person name="Solovyev V."/>
            <person name="Kosarev P."/>
            <person name="Brown G."/>
            <person name="Chen H.C."/>
            <person name="Ermolaeva O."/>
            <person name="Hlavina W."/>
            <person name="Kapustin Y."/>
            <person name="Kiryutin B."/>
            <person name="Kitts P."/>
            <person name="Maglott D."/>
            <person name="Pruitt K."/>
            <person name="Sapojnikov V."/>
            <person name="Souvorov A."/>
            <person name="Mackey A.J."/>
            <person name="Waterhouse R.M."/>
            <person name="Wyder S."/>
            <person name="Zdobnov E.M."/>
            <person name="Zdobnov E.M."/>
            <person name="Wyder S."/>
            <person name="Kriventseva E.V."/>
            <person name="Kadowaki T."/>
            <person name="Bork P."/>
            <person name="Aranda M."/>
            <person name="Bao R."/>
            <person name="Beermann A."/>
            <person name="Berns N."/>
            <person name="Bolognesi R."/>
            <person name="Bonneton F."/>
            <person name="Bopp D."/>
            <person name="Brown S.J."/>
            <person name="Bucher G."/>
            <person name="Butts T."/>
            <person name="Chaumot A."/>
            <person name="Denell R.E."/>
            <person name="Ferrier D.E."/>
            <person name="Friedrich M."/>
            <person name="Gordon C.M."/>
            <person name="Jindra M."/>
            <person name="Klingler M."/>
            <person name="Lan Q."/>
            <person name="Lattorff H.M."/>
            <person name="Laudet V."/>
            <person name="von Levetsow C."/>
            <person name="Liu Z."/>
            <person name="Lutz R."/>
            <person name="Lynch J.A."/>
            <person name="da Fonseca R.N."/>
            <person name="Posnien N."/>
            <person name="Reuter R."/>
            <person name="Roth S."/>
            <person name="Savard J."/>
            <person name="Schinko J.B."/>
            <person name="Schmitt C."/>
            <person name="Schoppmeier M."/>
            <person name="Schroder R."/>
            <person name="Shippy T.D."/>
            <person name="Simonnet F."/>
            <person name="Marques-Souza H."/>
            <person name="Tautz D."/>
            <person name="Tomoyasu Y."/>
            <person name="Trauner J."/>
            <person name="Van der Zee M."/>
            <person name="Vervoort M."/>
            <person name="Wittkopp N."/>
            <person name="Wimmer E.A."/>
            <person name="Yang X."/>
            <person name="Jones A.K."/>
            <person name="Sattelle D.B."/>
            <person name="Ebert P.R."/>
            <person name="Nelson D."/>
            <person name="Scott J.G."/>
            <person name="Beeman R.W."/>
            <person name="Muthukrishnan S."/>
            <person name="Kramer K.J."/>
            <person name="Arakane Y."/>
            <person name="Beeman R.W."/>
            <person name="Zhu Q."/>
            <person name="Hogenkamp D."/>
            <person name="Dixit R."/>
            <person name="Oppert B."/>
            <person name="Jiang H."/>
            <person name="Zou Z."/>
            <person name="Marshall J."/>
            <person name="Elpidina E."/>
            <person name="Vinokurov K."/>
            <person name="Oppert C."/>
            <person name="Zou Z."/>
            <person name="Evans J."/>
            <person name="Lu Z."/>
            <person name="Zhao P."/>
            <person name="Sumathipala N."/>
            <person name="Altincicek B."/>
            <person name="Vilcinskas A."/>
            <person name="Williams M."/>
            <person name="Hultmark D."/>
            <person name="Hetru C."/>
            <person name="Jiang H."/>
            <person name="Grimmelikhuijzen C.J."/>
            <person name="Hauser F."/>
            <person name="Cazzamali G."/>
            <person name="Williamson M."/>
            <person name="Park Y."/>
            <person name="Li B."/>
            <person name="Tanaka Y."/>
            <person name="Predel R."/>
            <person name="Neupert S."/>
            <person name="Schachtner J."/>
            <person name="Verleyen P."/>
            <person name="Raible F."/>
            <person name="Bork P."/>
            <person name="Friedrich M."/>
            <person name="Walden K.K."/>
            <person name="Robertson H.M."/>
            <person name="Angeli S."/>
            <person name="Foret S."/>
            <person name="Bucher G."/>
            <person name="Schuetz S."/>
            <person name="Maleszka R."/>
            <person name="Wimmer E.A."/>
            <person name="Beeman R.W."/>
            <person name="Lorenzen M."/>
            <person name="Tomoyasu Y."/>
            <person name="Miller S.C."/>
            <person name="Grossmann D."/>
            <person name="Bucher G."/>
        </authorList>
    </citation>
    <scope>NUCLEOTIDE SEQUENCE [LARGE SCALE GENOMIC DNA]</scope>
    <source>
        <strain evidence="1 2">Georgia GA2</strain>
    </source>
</reference>
<accession>D7ELT1</accession>
<protein>
    <submittedName>
        <fullName evidence="1">Uncharacterized protein</fullName>
    </submittedName>
</protein>
<dbReference type="EMBL" id="KQ972240">
    <property type="protein sequence ID" value="EFA12333.1"/>
    <property type="molecule type" value="Genomic_DNA"/>
</dbReference>
<evidence type="ECO:0000313" key="1">
    <source>
        <dbReference type="EMBL" id="EFA12333.1"/>
    </source>
</evidence>
<dbReference type="PhylomeDB" id="D7ELT1"/>
<name>D7ELT1_TRICA</name>